<proteinExistence type="predicted"/>
<dbReference type="GO" id="GO:0032979">
    <property type="term" value="P:protein insertion into mitochondrial inner membrane from matrix"/>
    <property type="evidence" value="ECO:0000318"/>
    <property type="project" value="GO_Central"/>
</dbReference>
<dbReference type="InParanoid" id="A0A7M7RF49"/>
<dbReference type="GeneID" id="587394"/>
<dbReference type="CTD" id="79568"/>
<dbReference type="AlphaFoldDB" id="A0A7M7RF49"/>
<dbReference type="EnsemblMetazoa" id="XM_787123">
    <property type="protein sequence ID" value="XP_792216"/>
    <property type="gene ID" value="LOC587394"/>
</dbReference>
<accession>A0A7M7RF49</accession>
<dbReference type="OrthoDB" id="7249367at2759"/>
<dbReference type="FunCoup" id="A0A7M7RF49">
    <property type="interactions" value="1253"/>
</dbReference>
<dbReference type="PANTHER" id="PTHR13333">
    <property type="entry name" value="M-AAA PROTEASE-INTERACTING PROTEIN 1, MITOCHONDRIAL"/>
    <property type="match status" value="1"/>
</dbReference>
<dbReference type="OMA" id="SILMCFW"/>
<name>A0A7M7RF49_STRPU</name>
<dbReference type="SUPFAM" id="SSF54427">
    <property type="entry name" value="NTF2-like"/>
    <property type="match status" value="1"/>
</dbReference>
<dbReference type="Proteomes" id="UP000007110">
    <property type="component" value="Unassembled WGS sequence"/>
</dbReference>
<organism evidence="1 2">
    <name type="scientific">Strongylocentrotus purpuratus</name>
    <name type="common">Purple sea urchin</name>
    <dbReference type="NCBI Taxonomy" id="7668"/>
    <lineage>
        <taxon>Eukaryota</taxon>
        <taxon>Metazoa</taxon>
        <taxon>Echinodermata</taxon>
        <taxon>Eleutherozoa</taxon>
        <taxon>Echinozoa</taxon>
        <taxon>Echinoidea</taxon>
        <taxon>Euechinoidea</taxon>
        <taxon>Echinacea</taxon>
        <taxon>Camarodonta</taxon>
        <taxon>Echinidea</taxon>
        <taxon>Strongylocentrotidae</taxon>
        <taxon>Strongylocentrotus</taxon>
    </lineage>
</organism>
<dbReference type="InterPro" id="IPR032710">
    <property type="entry name" value="NTF2-like_dom_sf"/>
</dbReference>
<sequence length="285" mass="32153">MHRIRIFKECISKPLKTIGCIETGSKWQFSLLGGKSAFRRIHRSECLGQQLLQRSDARLCRAATTNCLLLHSKRSMSTDENGGSEGKIKPVFVAIPNPIKVIRNNIFYWLIRSYFDPDFSIDEFTQGAKQALVTISEEIAEGTLENLEDLLSPKLLQEIKNTCRGFSLKEISSLSISGKDILHTFPHDIAIHYDDKGGKFLFILMKFWCHSTQSGSSDPEVKGFRIGKPPPGVSQEQFDSLGSVYSCTYEFHRNISAGANPQWMITHMQHGQLINTETRGLPEDE</sequence>
<evidence type="ECO:0008006" key="3">
    <source>
        <dbReference type="Google" id="ProtNLM"/>
    </source>
</evidence>
<evidence type="ECO:0000313" key="2">
    <source>
        <dbReference type="Proteomes" id="UP000007110"/>
    </source>
</evidence>
<reference evidence="1" key="2">
    <citation type="submission" date="2021-01" db="UniProtKB">
        <authorList>
            <consortium name="EnsemblMetazoa"/>
        </authorList>
    </citation>
    <scope>IDENTIFICATION</scope>
</reference>
<dbReference type="GO" id="GO:0043022">
    <property type="term" value="F:ribosome binding"/>
    <property type="evidence" value="ECO:0000318"/>
    <property type="project" value="GO_Central"/>
</dbReference>
<keyword evidence="2" id="KW-1185">Reference proteome</keyword>
<reference evidence="2" key="1">
    <citation type="submission" date="2015-02" db="EMBL/GenBank/DDBJ databases">
        <title>Genome sequencing for Strongylocentrotus purpuratus.</title>
        <authorList>
            <person name="Murali S."/>
            <person name="Liu Y."/>
            <person name="Vee V."/>
            <person name="English A."/>
            <person name="Wang M."/>
            <person name="Skinner E."/>
            <person name="Han Y."/>
            <person name="Muzny D.M."/>
            <person name="Worley K.C."/>
            <person name="Gibbs R.A."/>
        </authorList>
    </citation>
    <scope>NUCLEOTIDE SEQUENCE</scope>
</reference>
<dbReference type="RefSeq" id="XP_792216.3">
    <property type="nucleotide sequence ID" value="XM_787123.5"/>
</dbReference>
<dbReference type="GO" id="GO:0005743">
    <property type="term" value="C:mitochondrial inner membrane"/>
    <property type="evidence" value="ECO:0000318"/>
    <property type="project" value="GO_Central"/>
</dbReference>
<protein>
    <recommendedName>
        <fullName evidence="3">Juvenile hormone esterase binding protein</fullName>
    </recommendedName>
</protein>
<dbReference type="KEGG" id="spu:587394"/>
<dbReference type="PANTHER" id="PTHR13333:SF5">
    <property type="entry name" value="M-AAA PROTEASE-INTERACTING PROTEIN 1, MITOCHONDRIAL"/>
    <property type="match status" value="1"/>
</dbReference>
<dbReference type="Gene3D" id="3.10.450.240">
    <property type="match status" value="1"/>
</dbReference>
<evidence type="ECO:0000313" key="1">
    <source>
        <dbReference type="EnsemblMetazoa" id="XP_792216"/>
    </source>
</evidence>